<dbReference type="SMART" id="SM00317">
    <property type="entry name" value="SET"/>
    <property type="match status" value="1"/>
</dbReference>
<organism evidence="7 8">
    <name type="scientific">Fonsecaea multimorphosa CBS 102226</name>
    <dbReference type="NCBI Taxonomy" id="1442371"/>
    <lineage>
        <taxon>Eukaryota</taxon>
        <taxon>Fungi</taxon>
        <taxon>Dikarya</taxon>
        <taxon>Ascomycota</taxon>
        <taxon>Pezizomycotina</taxon>
        <taxon>Eurotiomycetes</taxon>
        <taxon>Chaetothyriomycetidae</taxon>
        <taxon>Chaetothyriales</taxon>
        <taxon>Herpotrichiellaceae</taxon>
        <taxon>Fonsecaea</taxon>
    </lineage>
</organism>
<keyword evidence="1" id="KW-0479">Metal-binding</keyword>
<feature type="domain" description="MYND-type" evidence="6">
    <location>
        <begin position="58"/>
        <end position="109"/>
    </location>
</feature>
<protein>
    <submittedName>
        <fullName evidence="7">Uncharacterized protein</fullName>
    </submittedName>
</protein>
<dbReference type="InterPro" id="IPR002893">
    <property type="entry name" value="Znf_MYND"/>
</dbReference>
<dbReference type="Gene3D" id="1.10.220.160">
    <property type="match status" value="1"/>
</dbReference>
<gene>
    <name evidence="7" type="ORF">Z520_07038</name>
</gene>
<evidence type="ECO:0000256" key="3">
    <source>
        <dbReference type="ARBA" id="ARBA00022833"/>
    </source>
</evidence>
<feature type="domain" description="SET" evidence="5">
    <location>
        <begin position="12"/>
        <end position="263"/>
    </location>
</feature>
<evidence type="ECO:0000256" key="2">
    <source>
        <dbReference type="ARBA" id="ARBA00022771"/>
    </source>
</evidence>
<evidence type="ECO:0000313" key="8">
    <source>
        <dbReference type="Proteomes" id="UP000053411"/>
    </source>
</evidence>
<evidence type="ECO:0000313" key="7">
    <source>
        <dbReference type="EMBL" id="KIX96924.1"/>
    </source>
</evidence>
<dbReference type="Proteomes" id="UP000053411">
    <property type="component" value="Unassembled WGS sequence"/>
</dbReference>
<keyword evidence="8" id="KW-1185">Reference proteome</keyword>
<dbReference type="GeneID" id="27712784"/>
<dbReference type="CDD" id="cd20071">
    <property type="entry name" value="SET_SMYD"/>
    <property type="match status" value="1"/>
</dbReference>
<dbReference type="VEuPathDB" id="FungiDB:Z520_07038"/>
<dbReference type="RefSeq" id="XP_016631047.1">
    <property type="nucleotide sequence ID" value="XM_016777537.1"/>
</dbReference>
<dbReference type="InterPro" id="IPR050869">
    <property type="entry name" value="H3K4_H4K5_MeTrfase"/>
</dbReference>
<dbReference type="SUPFAM" id="SSF82199">
    <property type="entry name" value="SET domain"/>
    <property type="match status" value="1"/>
</dbReference>
<dbReference type="AlphaFoldDB" id="A0A0D2K1S1"/>
<sequence length="537" mass="61764">MTTPLKQQINATNVYTKQVPGRGNGIFAAQDIAPRSEVVFVSRPLMVALETSELQTRCYYCYSSPGDASLRPEIPNGQTLKTCGGCKVVKFCHRKCQTRAWSEYHRLECKLYGRLHPRILPSTSRSIIRLLKQHEANLLPHSEWDQLLALKSHQEDFLREDLFIMMKGIKSYCGTNHSEETILRIACVLLVNSFTLTNPTYDPLGSILHPKPALMNHSCDPNAFVRFDIPPTSSREEFPPYGNISVHALRPIARGEEVTVSYIDTTLPFDNRQGELKARYFFTCSCSLCSRGRDAATDMFYHPVQDVATDTTQPAILAEIAETSDQAEQFLMGLESQSGLEHTPIDSIKHIMHRLALTRSWPLWRYPWPDLRRKLFLRLLDSQRYSEALWQSAVFVRVIHPVMYHEQEHHPVRVVQMWTFWNLCWQCVESLGERSSDDVSHDLQTLRMLCSVLVVMIDDIHRIMNQGTRSNGKLEKLIDGALQNVRRDGVFWDAYQQNKAETRQKVFSWIDDQVKALLRKEDVSQDIVDMAFRTASF</sequence>
<dbReference type="InterPro" id="IPR046341">
    <property type="entry name" value="SET_dom_sf"/>
</dbReference>
<accession>A0A0D2K1S1</accession>
<reference evidence="7 8" key="1">
    <citation type="submission" date="2015-01" db="EMBL/GenBank/DDBJ databases">
        <title>The Genome Sequence of Fonsecaea multimorphosa CBS 102226.</title>
        <authorList>
            <consortium name="The Broad Institute Genomics Platform"/>
            <person name="Cuomo C."/>
            <person name="de Hoog S."/>
            <person name="Gorbushina A."/>
            <person name="Stielow B."/>
            <person name="Teixiera M."/>
            <person name="Abouelleil A."/>
            <person name="Chapman S.B."/>
            <person name="Priest M."/>
            <person name="Young S.K."/>
            <person name="Wortman J."/>
            <person name="Nusbaum C."/>
            <person name="Birren B."/>
        </authorList>
    </citation>
    <scope>NUCLEOTIDE SEQUENCE [LARGE SCALE GENOMIC DNA]</scope>
    <source>
        <strain evidence="7 8">CBS 102226</strain>
    </source>
</reference>
<dbReference type="Pfam" id="PF00856">
    <property type="entry name" value="SET"/>
    <property type="match status" value="1"/>
</dbReference>
<dbReference type="PANTHER" id="PTHR12197">
    <property type="entry name" value="HISTONE-LYSINE N-METHYLTRANSFERASE SMYD"/>
    <property type="match status" value="1"/>
</dbReference>
<dbReference type="PROSITE" id="PS50280">
    <property type="entry name" value="SET"/>
    <property type="match status" value="1"/>
</dbReference>
<dbReference type="GO" id="GO:0005634">
    <property type="term" value="C:nucleus"/>
    <property type="evidence" value="ECO:0007669"/>
    <property type="project" value="TreeGrafter"/>
</dbReference>
<dbReference type="EMBL" id="KN848075">
    <property type="protein sequence ID" value="KIX96924.1"/>
    <property type="molecule type" value="Genomic_DNA"/>
</dbReference>
<keyword evidence="2 4" id="KW-0863">Zinc-finger</keyword>
<evidence type="ECO:0000256" key="4">
    <source>
        <dbReference type="PROSITE-ProRule" id="PRU00134"/>
    </source>
</evidence>
<evidence type="ECO:0000259" key="5">
    <source>
        <dbReference type="PROSITE" id="PS50280"/>
    </source>
</evidence>
<evidence type="ECO:0000259" key="6">
    <source>
        <dbReference type="PROSITE" id="PS50865"/>
    </source>
</evidence>
<dbReference type="PROSITE" id="PS50865">
    <property type="entry name" value="ZF_MYND_2"/>
    <property type="match status" value="1"/>
</dbReference>
<evidence type="ECO:0000256" key="1">
    <source>
        <dbReference type="ARBA" id="ARBA00022723"/>
    </source>
</evidence>
<dbReference type="PANTHER" id="PTHR12197:SF251">
    <property type="entry name" value="EG:BACR7C10.4 PROTEIN"/>
    <property type="match status" value="1"/>
</dbReference>
<dbReference type="GO" id="GO:0008270">
    <property type="term" value="F:zinc ion binding"/>
    <property type="evidence" value="ECO:0007669"/>
    <property type="project" value="UniProtKB-KW"/>
</dbReference>
<dbReference type="InterPro" id="IPR001214">
    <property type="entry name" value="SET_dom"/>
</dbReference>
<dbReference type="Gene3D" id="6.10.140.2220">
    <property type="match status" value="1"/>
</dbReference>
<dbReference type="Pfam" id="PF01753">
    <property type="entry name" value="zf-MYND"/>
    <property type="match status" value="1"/>
</dbReference>
<dbReference type="STRING" id="1442371.A0A0D2K1S1"/>
<proteinExistence type="predicted"/>
<keyword evidence="3" id="KW-0862">Zinc</keyword>
<dbReference type="OrthoDB" id="5945798at2759"/>
<name>A0A0D2K1S1_9EURO</name>
<dbReference type="Gene3D" id="2.170.270.10">
    <property type="entry name" value="SET domain"/>
    <property type="match status" value="1"/>
</dbReference>